<protein>
    <submittedName>
        <fullName evidence="1">Uncharacterized protein</fullName>
    </submittedName>
</protein>
<dbReference type="Pfam" id="PF16266">
    <property type="entry name" value="DUF4919"/>
    <property type="match status" value="1"/>
</dbReference>
<accession>A0A2K9HKG8</accession>
<name>A0A2K9HKG8_9BACT</name>
<evidence type="ECO:0000313" key="2">
    <source>
        <dbReference type="Proteomes" id="UP000198427"/>
    </source>
</evidence>
<organism evidence="1 2">
    <name type="scientific">Prevotella jejuni</name>
    <dbReference type="NCBI Taxonomy" id="1177574"/>
    <lineage>
        <taxon>Bacteria</taxon>
        <taxon>Pseudomonadati</taxon>
        <taxon>Bacteroidota</taxon>
        <taxon>Bacteroidia</taxon>
        <taxon>Bacteroidales</taxon>
        <taxon>Prevotellaceae</taxon>
        <taxon>Prevotella</taxon>
    </lineage>
</organism>
<keyword evidence="2" id="KW-1185">Reference proteome</keyword>
<dbReference type="AlphaFoldDB" id="A0A2K9HKG8"/>
<reference evidence="1 2" key="1">
    <citation type="submission" date="2017-06" db="EMBL/GenBank/DDBJ databases">
        <authorList>
            <person name="Varghese N."/>
            <person name="Submissions S."/>
        </authorList>
    </citation>
    <scope>NUCLEOTIDE SEQUENCE [LARGE SCALE GENOMIC DNA]</scope>
    <source>
        <strain evidence="1 2">DSM 26989</strain>
    </source>
</reference>
<comment type="caution">
    <text evidence="1">The sequence shown here is derived from an EMBL/GenBank/DDBJ whole genome shotgun (WGS) entry which is preliminary data.</text>
</comment>
<sequence>MKKLLMVMLLLMSLAVSAETGDSLMTVDWDSIKAEVRTNPQRVQNLVDEFINVDSDLTMTAKDRILAVYGRTYLNNGSDMSIEIDMMKVRRDGKFEEAATIADRVLAKNPLNTNALISKIYYFRKLSGSDPDKEWMTSDSLRVYSVRLSRILDTIFMTGDGSKEHPFSVTSVGDEYNFVNFFLGILKINGQMMIEKTDRLILGDTSGVYTSPDIYFDIKRVLELEAGVFCLDGNEIE</sequence>
<dbReference type="RefSeq" id="WP_089365426.1">
    <property type="nucleotide sequence ID" value="NZ_CP023863.1"/>
</dbReference>
<dbReference type="GeneID" id="94029237"/>
<gene>
    <name evidence="1" type="ORF">SAMN06265364_10372</name>
</gene>
<dbReference type="KEGG" id="pje:CRM71_07430"/>
<dbReference type="OrthoDB" id="1067887at2"/>
<proteinExistence type="predicted"/>
<dbReference type="InterPro" id="IPR032578">
    <property type="entry name" value="DUF4919"/>
</dbReference>
<evidence type="ECO:0000313" key="1">
    <source>
        <dbReference type="EMBL" id="SNR65782.1"/>
    </source>
</evidence>
<dbReference type="Proteomes" id="UP000198427">
    <property type="component" value="Unassembled WGS sequence"/>
</dbReference>
<dbReference type="EMBL" id="FZNZ01000003">
    <property type="protein sequence ID" value="SNR65782.1"/>
    <property type="molecule type" value="Genomic_DNA"/>
</dbReference>